<dbReference type="PANTHER" id="PTHR43427">
    <property type="entry name" value="CHLORIDE CHANNEL PROTEIN CLC-E"/>
    <property type="match status" value="1"/>
</dbReference>
<dbReference type="GO" id="GO:0015108">
    <property type="term" value="F:chloride transmembrane transporter activity"/>
    <property type="evidence" value="ECO:0007669"/>
    <property type="project" value="InterPro"/>
</dbReference>
<dbReference type="InterPro" id="IPR050368">
    <property type="entry name" value="ClC-type_chloride_channel"/>
</dbReference>
<dbReference type="EMBL" id="PGVE01000012">
    <property type="protein sequence ID" value="PLS09699.1"/>
    <property type="molecule type" value="Genomic_DNA"/>
</dbReference>
<reference evidence="6 7" key="1">
    <citation type="submission" date="2017-11" db="EMBL/GenBank/DDBJ databases">
        <title>Comparitive Functional Genomics of Dry Heat Resistant strains isolated from the Viking Spacecraft.</title>
        <authorList>
            <person name="Seuylemezian A."/>
            <person name="Cooper K."/>
            <person name="Vaishampayan P."/>
        </authorList>
    </citation>
    <scope>NUCLEOTIDE SEQUENCE [LARGE SCALE GENOMIC DNA]</scope>
    <source>
        <strain evidence="6 7">V32-6</strain>
    </source>
</reference>
<evidence type="ECO:0000313" key="6">
    <source>
        <dbReference type="EMBL" id="PLS09699.1"/>
    </source>
</evidence>
<feature type="transmembrane region" description="Helical" evidence="5">
    <location>
        <begin position="296"/>
        <end position="317"/>
    </location>
</feature>
<dbReference type="SUPFAM" id="SSF81340">
    <property type="entry name" value="Clc chloride channel"/>
    <property type="match status" value="1"/>
</dbReference>
<evidence type="ECO:0000256" key="1">
    <source>
        <dbReference type="ARBA" id="ARBA00004141"/>
    </source>
</evidence>
<dbReference type="Proteomes" id="UP000234950">
    <property type="component" value="Unassembled WGS sequence"/>
</dbReference>
<evidence type="ECO:0000256" key="4">
    <source>
        <dbReference type="ARBA" id="ARBA00023136"/>
    </source>
</evidence>
<gene>
    <name evidence="6" type="ORF">CVD27_02200</name>
</gene>
<feature type="transmembrane region" description="Helical" evidence="5">
    <location>
        <begin position="358"/>
        <end position="387"/>
    </location>
</feature>
<dbReference type="InterPro" id="IPR001807">
    <property type="entry name" value="ClC"/>
</dbReference>
<keyword evidence="2 5" id="KW-0812">Transmembrane</keyword>
<feature type="transmembrane region" description="Helical" evidence="5">
    <location>
        <begin position="40"/>
        <end position="64"/>
    </location>
</feature>
<proteinExistence type="predicted"/>
<accession>A0A2N5HW01</accession>
<evidence type="ECO:0000256" key="5">
    <source>
        <dbReference type="SAM" id="Phobius"/>
    </source>
</evidence>
<organism evidence="6 7">
    <name type="scientific">Neobacillus cucumis</name>
    <dbReference type="NCBI Taxonomy" id="1740721"/>
    <lineage>
        <taxon>Bacteria</taxon>
        <taxon>Bacillati</taxon>
        <taxon>Bacillota</taxon>
        <taxon>Bacilli</taxon>
        <taxon>Bacillales</taxon>
        <taxon>Bacillaceae</taxon>
        <taxon>Neobacillus</taxon>
    </lineage>
</organism>
<dbReference type="GO" id="GO:0016020">
    <property type="term" value="C:membrane"/>
    <property type="evidence" value="ECO:0007669"/>
    <property type="project" value="UniProtKB-SubCell"/>
</dbReference>
<feature type="transmembrane region" description="Helical" evidence="5">
    <location>
        <begin position="329"/>
        <end position="352"/>
    </location>
</feature>
<comment type="caution">
    <text evidence="6">The sequence shown here is derived from an EMBL/GenBank/DDBJ whole genome shotgun (WGS) entry which is preliminary data.</text>
</comment>
<keyword evidence="7" id="KW-1185">Reference proteome</keyword>
<dbReference type="PRINTS" id="PR00762">
    <property type="entry name" value="CLCHANNEL"/>
</dbReference>
<keyword evidence="3 5" id="KW-1133">Transmembrane helix</keyword>
<sequence length="449" mass="49099">MIVTILRWFVLATITGAIVGTGTSLFLKGLYFFTDKSSNLPLWITMCLLPIGGLLNGLILYFGYRNGSKDKKDSVIAAVHEQSGLMPYKTIAIKPIAAIITLASGGSAGKEGPCSHIGGTLASWFGHIIRLSPELQKRLVACGVSAGFASVFGTPIAGAIYGIEVLTIGRIRHDFIFPAVIAGVTSFEVSKLWGITYDYYPIHLSEQFSNSLFIKILLIGMICGLISWLLIELFELVRRTFSMIQQRLHIWPPMMPFIGGLILSILLLIIPADYFGLSLPIMDDALSGERVSYLGWFWKIILVSITLGSGFYGGIVTPQFVIGAIVGNVLAHVLGINPVLGAAVGMVSVVASASNTPIAAVFMGFELFGSFTGIYVVGACITAYITIGHRSVYPDQMVAYPKSLWMRLVPGIALENEKIHVSYTLLKKIKRWQSHQKRIYVYLKRPKKL</sequence>
<evidence type="ECO:0000256" key="2">
    <source>
        <dbReference type="ARBA" id="ARBA00022692"/>
    </source>
</evidence>
<comment type="subcellular location">
    <subcellularLocation>
        <location evidence="1">Membrane</location>
        <topology evidence="1">Multi-pass membrane protein</topology>
    </subcellularLocation>
</comment>
<feature type="transmembrane region" description="Helical" evidence="5">
    <location>
        <begin position="255"/>
        <end position="276"/>
    </location>
</feature>
<evidence type="ECO:0000256" key="3">
    <source>
        <dbReference type="ARBA" id="ARBA00022989"/>
    </source>
</evidence>
<dbReference type="OrthoDB" id="9767361at2"/>
<dbReference type="AlphaFoldDB" id="A0A2N5HW01"/>
<name>A0A2N5HW01_9BACI</name>
<protein>
    <submittedName>
        <fullName evidence="6">Chloride channel protein</fullName>
    </submittedName>
</protein>
<evidence type="ECO:0000313" key="7">
    <source>
        <dbReference type="Proteomes" id="UP000234950"/>
    </source>
</evidence>
<dbReference type="Pfam" id="PF00654">
    <property type="entry name" value="Voltage_CLC"/>
    <property type="match status" value="1"/>
</dbReference>
<feature type="transmembrane region" description="Helical" evidence="5">
    <location>
        <begin position="212"/>
        <end position="234"/>
    </location>
</feature>
<dbReference type="Gene3D" id="1.10.3080.10">
    <property type="entry name" value="Clc chloride channel"/>
    <property type="match status" value="1"/>
</dbReference>
<dbReference type="InterPro" id="IPR014743">
    <property type="entry name" value="Cl-channel_core"/>
</dbReference>
<feature type="transmembrane region" description="Helical" evidence="5">
    <location>
        <begin position="9"/>
        <end position="34"/>
    </location>
</feature>
<keyword evidence="4 5" id="KW-0472">Membrane</keyword>